<dbReference type="GO" id="GO:0003677">
    <property type="term" value="F:DNA binding"/>
    <property type="evidence" value="ECO:0007669"/>
    <property type="project" value="UniProtKB-KW"/>
</dbReference>
<dbReference type="AlphaFoldDB" id="A0A923MHQ2"/>
<dbReference type="InterPro" id="IPR010982">
    <property type="entry name" value="Lambda_DNA-bd_dom_sf"/>
</dbReference>
<name>A0A923MHQ2_9FIRM</name>
<dbReference type="PROSITE" id="PS50943">
    <property type="entry name" value="HTH_CROC1"/>
    <property type="match status" value="1"/>
</dbReference>
<evidence type="ECO:0000259" key="2">
    <source>
        <dbReference type="PROSITE" id="PS50943"/>
    </source>
</evidence>
<keyword evidence="1" id="KW-0238">DNA-binding</keyword>
<dbReference type="CDD" id="cd00093">
    <property type="entry name" value="HTH_XRE"/>
    <property type="match status" value="1"/>
</dbReference>
<reference evidence="3" key="1">
    <citation type="submission" date="2020-08" db="EMBL/GenBank/DDBJ databases">
        <title>Genome public.</title>
        <authorList>
            <person name="Liu C."/>
            <person name="Sun Q."/>
        </authorList>
    </citation>
    <scope>NUCLEOTIDE SEQUENCE</scope>
    <source>
        <strain evidence="3">BX15</strain>
    </source>
</reference>
<dbReference type="Gene3D" id="1.10.260.40">
    <property type="entry name" value="lambda repressor-like DNA-binding domains"/>
    <property type="match status" value="1"/>
</dbReference>
<protein>
    <submittedName>
        <fullName evidence="3">Helix-turn-helix transcriptional regulator</fullName>
    </submittedName>
</protein>
<proteinExistence type="predicted"/>
<comment type="caution">
    <text evidence="3">The sequence shown here is derived from an EMBL/GenBank/DDBJ whole genome shotgun (WGS) entry which is preliminary data.</text>
</comment>
<dbReference type="RefSeq" id="WP_187014515.1">
    <property type="nucleotide sequence ID" value="NZ_JACOQI010000006.1"/>
</dbReference>
<dbReference type="PANTHER" id="PTHR46558:SF13">
    <property type="entry name" value="HTH-TYPE TRANSCRIPTIONAL REGULATOR IMMR"/>
    <property type="match status" value="1"/>
</dbReference>
<evidence type="ECO:0000313" key="3">
    <source>
        <dbReference type="EMBL" id="MBC5770221.1"/>
    </source>
</evidence>
<feature type="domain" description="HTH cro/C1-type" evidence="2">
    <location>
        <begin position="7"/>
        <end position="61"/>
    </location>
</feature>
<dbReference type="Pfam" id="PF01381">
    <property type="entry name" value="HTH_3"/>
    <property type="match status" value="1"/>
</dbReference>
<dbReference type="PANTHER" id="PTHR46558">
    <property type="entry name" value="TRACRIPTIONAL REGULATORY PROTEIN-RELATED-RELATED"/>
    <property type="match status" value="1"/>
</dbReference>
<dbReference type="Proteomes" id="UP000620327">
    <property type="component" value="Unassembled WGS sequence"/>
</dbReference>
<gene>
    <name evidence="3" type="ORF">H8Z83_07785</name>
</gene>
<dbReference type="SUPFAM" id="SSF47413">
    <property type="entry name" value="lambda repressor-like DNA-binding domains"/>
    <property type="match status" value="1"/>
</dbReference>
<sequence length="432" mass="47598">MTTGQRIALKRKEAGLSQETLGAELGVSRQSIYKWESDTALPEIDKLVALSRRFGVTVGWLLGVEEAPETPPAPDSGELTDAQLKMVEEITERYLAAQTAPKPRKKWPYVLAALAVLCAAYNIYDSIRTIGWQFDGVYNRINQMERSMSNQVYGISGQVEEILKQQNSLTADYGTKLVSADLSKNSVTFSVYAVPKTYVEGMRVEFSVDNGHSSNSKTVLSEPDQNGQPVSEKFSAELTCELTDDIAITAVFVMPDGTRQTQPLQTYSGLYSGSLPDVANLVDADLQGRAQIENGKLTLPDAMEYALTLSTQLDNILIPRTKAVSIRVGLFKNQRLVAWARPISADEQTSYRGYDNATFYRLEPLSFPFAAGDILESAAVLTDEYGREVICPDWFPLTLDSDGQSLVFPGSTGSDTVDAYSIDTDISHWTFQ</sequence>
<organism evidence="3 4">
    <name type="scientific">Dysosmobacter segnis</name>
    <dbReference type="NCBI Taxonomy" id="2763042"/>
    <lineage>
        <taxon>Bacteria</taxon>
        <taxon>Bacillati</taxon>
        <taxon>Bacillota</taxon>
        <taxon>Clostridia</taxon>
        <taxon>Eubacteriales</taxon>
        <taxon>Oscillospiraceae</taxon>
        <taxon>Dysosmobacter</taxon>
    </lineage>
</organism>
<keyword evidence="4" id="KW-1185">Reference proteome</keyword>
<accession>A0A923MHQ2</accession>
<evidence type="ECO:0000256" key="1">
    <source>
        <dbReference type="ARBA" id="ARBA00023125"/>
    </source>
</evidence>
<dbReference type="InterPro" id="IPR001387">
    <property type="entry name" value="Cro/C1-type_HTH"/>
</dbReference>
<dbReference type="EMBL" id="JACOQI010000006">
    <property type="protein sequence ID" value="MBC5770221.1"/>
    <property type="molecule type" value="Genomic_DNA"/>
</dbReference>
<evidence type="ECO:0000313" key="4">
    <source>
        <dbReference type="Proteomes" id="UP000620327"/>
    </source>
</evidence>
<dbReference type="SMART" id="SM00530">
    <property type="entry name" value="HTH_XRE"/>
    <property type="match status" value="1"/>
</dbReference>